<dbReference type="EMBL" id="JACASE010000007">
    <property type="protein sequence ID" value="KAF6446716.1"/>
    <property type="molecule type" value="Genomic_DNA"/>
</dbReference>
<evidence type="ECO:0000259" key="6">
    <source>
        <dbReference type="PROSITE" id="PS51157"/>
    </source>
</evidence>
<dbReference type="AlphaFoldDB" id="A0A7J8FGA2"/>
<dbReference type="SMART" id="SM00396">
    <property type="entry name" value="ZnF_UBR1"/>
    <property type="match status" value="1"/>
</dbReference>
<dbReference type="InterPro" id="IPR003126">
    <property type="entry name" value="Znf_UBR"/>
</dbReference>
<dbReference type="CDD" id="cd19676">
    <property type="entry name" value="UBR-box_UBR6_FBXO11"/>
    <property type="match status" value="1"/>
</dbReference>
<dbReference type="GO" id="GO:0006511">
    <property type="term" value="P:ubiquitin-dependent protein catabolic process"/>
    <property type="evidence" value="ECO:0007669"/>
    <property type="project" value="TreeGrafter"/>
</dbReference>
<dbReference type="GO" id="GO:0042981">
    <property type="term" value="P:regulation of apoptotic process"/>
    <property type="evidence" value="ECO:0007669"/>
    <property type="project" value="TreeGrafter"/>
</dbReference>
<keyword evidence="3" id="KW-0863">Zinc-finger</keyword>
<evidence type="ECO:0000256" key="2">
    <source>
        <dbReference type="ARBA" id="ARBA00022737"/>
    </source>
</evidence>
<dbReference type="PANTHER" id="PTHR22990:SF20">
    <property type="entry name" value="F-BOX ONLY PROTEIN 11"/>
    <property type="match status" value="1"/>
</dbReference>
<keyword evidence="1" id="KW-0479">Metal-binding</keyword>
<evidence type="ECO:0000256" key="1">
    <source>
        <dbReference type="ARBA" id="ARBA00022723"/>
    </source>
</evidence>
<dbReference type="Proteomes" id="UP000593571">
    <property type="component" value="Unassembled WGS sequence"/>
</dbReference>
<dbReference type="GO" id="GO:0008270">
    <property type="term" value="F:zinc ion binding"/>
    <property type="evidence" value="ECO:0007669"/>
    <property type="project" value="UniProtKB-KW"/>
</dbReference>
<keyword evidence="8" id="KW-1185">Reference proteome</keyword>
<sequence>MKDNKIMNNQDAIEKAVSRGQCLYKISSYTSYPMHDFYRCHTCNTTDRNAICVNCIKKCHQGHDVEFIRHDRFFCDCGAGTLSNPCTLAGEPTHDTDTLYDSAPPIESNTLQHN</sequence>
<dbReference type="InterPro" id="IPR047504">
    <property type="entry name" value="FBXO11_UBR-box"/>
</dbReference>
<evidence type="ECO:0000256" key="5">
    <source>
        <dbReference type="PROSITE-ProRule" id="PRU00508"/>
    </source>
</evidence>
<protein>
    <submittedName>
        <fullName evidence="7">F-box protein 11</fullName>
    </submittedName>
</protein>
<dbReference type="Gene3D" id="2.10.110.30">
    <property type="match status" value="1"/>
</dbReference>
<dbReference type="Pfam" id="PF02207">
    <property type="entry name" value="zf-UBR"/>
    <property type="match status" value="1"/>
</dbReference>
<feature type="domain" description="UBR-type" evidence="6">
    <location>
        <begin position="20"/>
        <end position="91"/>
    </location>
</feature>
<evidence type="ECO:0000313" key="8">
    <source>
        <dbReference type="Proteomes" id="UP000593571"/>
    </source>
</evidence>
<accession>A0A7J8FGA2</accession>
<comment type="caution">
    <text evidence="7">The sequence shown here is derived from an EMBL/GenBank/DDBJ whole genome shotgun (WGS) entry which is preliminary data.</text>
</comment>
<name>A0A7J8FGA2_ROUAE</name>
<reference evidence="7 8" key="1">
    <citation type="journal article" date="2020" name="Nature">
        <title>Six reference-quality genomes reveal evolution of bat adaptations.</title>
        <authorList>
            <person name="Jebb D."/>
            <person name="Huang Z."/>
            <person name="Pippel M."/>
            <person name="Hughes G.M."/>
            <person name="Lavrichenko K."/>
            <person name="Devanna P."/>
            <person name="Winkler S."/>
            <person name="Jermiin L.S."/>
            <person name="Skirmuntt E.C."/>
            <person name="Katzourakis A."/>
            <person name="Burkitt-Gray L."/>
            <person name="Ray D.A."/>
            <person name="Sullivan K.A.M."/>
            <person name="Roscito J.G."/>
            <person name="Kirilenko B.M."/>
            <person name="Davalos L.M."/>
            <person name="Corthals A.P."/>
            <person name="Power M.L."/>
            <person name="Jones G."/>
            <person name="Ransome R.D."/>
            <person name="Dechmann D.K.N."/>
            <person name="Locatelli A.G."/>
            <person name="Puechmaille S.J."/>
            <person name="Fedrigo O."/>
            <person name="Jarvis E.D."/>
            <person name="Hiller M."/>
            <person name="Vernes S.C."/>
            <person name="Myers E.W."/>
            <person name="Teeling E.C."/>
        </authorList>
    </citation>
    <scope>NUCLEOTIDE SEQUENCE [LARGE SCALE GENOMIC DNA]</scope>
    <source>
        <strain evidence="7">MRouAeg1</strain>
        <tissue evidence="7">Muscle</tissue>
    </source>
</reference>
<dbReference type="PROSITE" id="PS51157">
    <property type="entry name" value="ZF_UBR"/>
    <property type="match status" value="1"/>
</dbReference>
<gene>
    <name evidence="7" type="ORF">HJG63_005012</name>
</gene>
<evidence type="ECO:0000256" key="4">
    <source>
        <dbReference type="ARBA" id="ARBA00022833"/>
    </source>
</evidence>
<evidence type="ECO:0000256" key="3">
    <source>
        <dbReference type="ARBA" id="ARBA00022771"/>
    </source>
</evidence>
<proteinExistence type="predicted"/>
<organism evidence="7 8">
    <name type="scientific">Rousettus aegyptiacus</name>
    <name type="common">Egyptian fruit bat</name>
    <name type="synonym">Pteropus aegyptiacus</name>
    <dbReference type="NCBI Taxonomy" id="9407"/>
    <lineage>
        <taxon>Eukaryota</taxon>
        <taxon>Metazoa</taxon>
        <taxon>Chordata</taxon>
        <taxon>Craniata</taxon>
        <taxon>Vertebrata</taxon>
        <taxon>Euteleostomi</taxon>
        <taxon>Mammalia</taxon>
        <taxon>Eutheria</taxon>
        <taxon>Laurasiatheria</taxon>
        <taxon>Chiroptera</taxon>
        <taxon>Yinpterochiroptera</taxon>
        <taxon>Pteropodoidea</taxon>
        <taxon>Pteropodidae</taxon>
        <taxon>Rousettinae</taxon>
        <taxon>Rousettus</taxon>
    </lineage>
</organism>
<keyword evidence="2" id="KW-0677">Repeat</keyword>
<keyword evidence="4" id="KW-0862">Zinc</keyword>
<evidence type="ECO:0000313" key="7">
    <source>
        <dbReference type="EMBL" id="KAF6446716.1"/>
    </source>
</evidence>
<dbReference type="InterPro" id="IPR051550">
    <property type="entry name" value="SCF-Subunits/Alg-Epimerases"/>
</dbReference>
<dbReference type="PANTHER" id="PTHR22990">
    <property type="entry name" value="F-BOX ONLY PROTEIN"/>
    <property type="match status" value="1"/>
</dbReference>
<feature type="zinc finger region" description="UBR-type" evidence="5">
    <location>
        <begin position="20"/>
        <end position="91"/>
    </location>
</feature>